<evidence type="ECO:0000259" key="3">
    <source>
        <dbReference type="Pfam" id="PF24067"/>
    </source>
</evidence>
<dbReference type="Proteomes" id="UP001589774">
    <property type="component" value="Unassembled WGS sequence"/>
</dbReference>
<dbReference type="EMBL" id="JBHLWO010000001">
    <property type="protein sequence ID" value="MFC0318435.1"/>
    <property type="molecule type" value="Genomic_DNA"/>
</dbReference>
<accession>A0ABV6HHT2</accession>
<keyword evidence="4" id="KW-0378">Hydrolase</keyword>
<dbReference type="InterPro" id="IPR036278">
    <property type="entry name" value="Sialidase_sf"/>
</dbReference>
<proteinExistence type="predicted"/>
<gene>
    <name evidence="4" type="ORF">ACFFI0_08945</name>
</gene>
<dbReference type="Pfam" id="PF24067">
    <property type="entry name" value="Beta-prop_BT_1020"/>
    <property type="match status" value="1"/>
</dbReference>
<evidence type="ECO:0000259" key="2">
    <source>
        <dbReference type="Pfam" id="PF22585"/>
    </source>
</evidence>
<protein>
    <submittedName>
        <fullName evidence="4">Exo-alpha-sialidase</fullName>
        <ecNumber evidence="4">3.2.1.18</ecNumber>
    </submittedName>
</protein>
<name>A0ABV6HHT2_9SPHI</name>
<dbReference type="InterPro" id="IPR054490">
    <property type="entry name" value="BT_1020-like_b-sandwich_1"/>
</dbReference>
<dbReference type="EC" id="3.2.1.18" evidence="4"/>
<sequence length="639" mass="72458">MMKKRYTSLVIMIAYKRIYKMIFKLKTTILVFSLSYLLQVGKAAAQDTVKYIGTTLSNVDYHHGQLSPAVGVHNIQVFRANREHPELAGGHNWTYNHQPMLAYWNNQFFLEFLSDPIGEHIPPSESLLQTSKDGYQWSDPVVVFPPYKIPDGWKKKGNDKVAKDLYAIMHQRMGFYVSKSDRLFVLGYYGVAMDAKDDPNDGNGIGRVIREIYRDGRFGPIHFIRNNASWDKKLSAFPFFTESKDKGFVKACEELLAQPLMMQQWVEEADRDDPLIPLKRAIKAFNYYHLPNGQVVGLWKHALTSISTDGGKTWAYDPLRAPGFVNSNAKIWGQRTEDGRYATVYNPSEFRWPLAVSTSDDGLHYKDLLLVNGEISSMRYGGNYKSYGPQYVRGIVEGNGNPPGQAMWVSYSMNKEDMWVARVPVPITSEVTQPIKEVFSRMTDGKELNDWNLYSPLWAPVQIEKTTNGNKVLALRDKDPYDYAKAERVVPESKKLSVKFTLVPQQVDHGLLHIECLDAKGQAAVRLILDKDSLLKIKAGYRDSKLSTYQAGDALQIELKLDVSSRSYTVAVNGEQKGTKIFFAPVASISRVAFRTGEVRRFPDADTPTDQDFDLKNPGDPVKEAVYYIQDFSAEPLSK</sequence>
<dbReference type="SUPFAM" id="SSF50939">
    <property type="entry name" value="Sialidases"/>
    <property type="match status" value="1"/>
</dbReference>
<organism evidence="4 5">
    <name type="scientific">Olivibacter oleidegradans</name>
    <dbReference type="NCBI Taxonomy" id="760123"/>
    <lineage>
        <taxon>Bacteria</taxon>
        <taxon>Pseudomonadati</taxon>
        <taxon>Bacteroidota</taxon>
        <taxon>Sphingobacteriia</taxon>
        <taxon>Sphingobacteriales</taxon>
        <taxon>Sphingobacteriaceae</taxon>
        <taxon>Olivibacter</taxon>
    </lineage>
</organism>
<dbReference type="Pfam" id="PF13088">
    <property type="entry name" value="BNR_2"/>
    <property type="match status" value="1"/>
</dbReference>
<keyword evidence="5" id="KW-1185">Reference proteome</keyword>
<feature type="domain" description="Sialidase" evidence="1">
    <location>
        <begin position="302"/>
        <end position="372"/>
    </location>
</feature>
<feature type="domain" description="BT-1020-like N-terminal beta-propeller" evidence="3">
    <location>
        <begin position="47"/>
        <end position="280"/>
    </location>
</feature>
<dbReference type="RefSeq" id="WP_242627213.1">
    <property type="nucleotide sequence ID" value="NZ_JBHLWO010000001.1"/>
</dbReference>
<evidence type="ECO:0000313" key="5">
    <source>
        <dbReference type="Proteomes" id="UP001589774"/>
    </source>
</evidence>
<feature type="domain" description="BT-1020-like structural beta-sandwich" evidence="2">
    <location>
        <begin position="451"/>
        <end position="611"/>
    </location>
</feature>
<dbReference type="Pfam" id="PF22585">
    <property type="entry name" value="Sialidase-like_CBM"/>
    <property type="match status" value="1"/>
</dbReference>
<dbReference type="InterPro" id="IPR011040">
    <property type="entry name" value="Sialidase"/>
</dbReference>
<comment type="caution">
    <text evidence="4">The sequence shown here is derived from an EMBL/GenBank/DDBJ whole genome shotgun (WGS) entry which is preliminary data.</text>
</comment>
<dbReference type="InterPro" id="IPR056425">
    <property type="entry name" value="Beta-prop_BT_1020"/>
</dbReference>
<reference evidence="4 5" key="1">
    <citation type="submission" date="2024-09" db="EMBL/GenBank/DDBJ databases">
        <authorList>
            <person name="Sun Q."/>
            <person name="Mori K."/>
        </authorList>
    </citation>
    <scope>NUCLEOTIDE SEQUENCE [LARGE SCALE GENOMIC DNA]</scope>
    <source>
        <strain evidence="4 5">CCM 7765</strain>
    </source>
</reference>
<keyword evidence="4" id="KW-0326">Glycosidase</keyword>
<dbReference type="CDD" id="cd15482">
    <property type="entry name" value="Sialidase_non-viral"/>
    <property type="match status" value="1"/>
</dbReference>
<evidence type="ECO:0000259" key="1">
    <source>
        <dbReference type="Pfam" id="PF13088"/>
    </source>
</evidence>
<evidence type="ECO:0000313" key="4">
    <source>
        <dbReference type="EMBL" id="MFC0318435.1"/>
    </source>
</evidence>
<dbReference type="GO" id="GO:0004308">
    <property type="term" value="F:exo-alpha-sialidase activity"/>
    <property type="evidence" value="ECO:0007669"/>
    <property type="project" value="UniProtKB-EC"/>
</dbReference>